<evidence type="ECO:0000256" key="4">
    <source>
        <dbReference type="ARBA" id="ARBA00022827"/>
    </source>
</evidence>
<gene>
    <name evidence="9" type="ORF">Gocc_1807</name>
</gene>
<keyword evidence="5" id="KW-0560">Oxidoreductase</keyword>
<evidence type="ECO:0000259" key="7">
    <source>
        <dbReference type="Pfam" id="PF02770"/>
    </source>
</evidence>
<organism evidence="9 10">
    <name type="scientific">Gaiella occulta</name>
    <dbReference type="NCBI Taxonomy" id="1002870"/>
    <lineage>
        <taxon>Bacteria</taxon>
        <taxon>Bacillati</taxon>
        <taxon>Actinomycetota</taxon>
        <taxon>Thermoleophilia</taxon>
        <taxon>Gaiellales</taxon>
        <taxon>Gaiellaceae</taxon>
        <taxon>Gaiella</taxon>
    </lineage>
</organism>
<dbReference type="SUPFAM" id="SSF56645">
    <property type="entry name" value="Acyl-CoA dehydrogenase NM domain-like"/>
    <property type="match status" value="1"/>
</dbReference>
<evidence type="ECO:0000256" key="5">
    <source>
        <dbReference type="RuleBase" id="RU362125"/>
    </source>
</evidence>
<dbReference type="InterPro" id="IPR036250">
    <property type="entry name" value="AcylCo_DH-like_C"/>
</dbReference>
<dbReference type="InterPro" id="IPR006091">
    <property type="entry name" value="Acyl-CoA_Oxase/DH_mid-dom"/>
</dbReference>
<comment type="similarity">
    <text evidence="2 5">Belongs to the acyl-CoA dehydrogenase family.</text>
</comment>
<dbReference type="PROSITE" id="PS00073">
    <property type="entry name" value="ACYL_COA_DH_2"/>
    <property type="match status" value="1"/>
</dbReference>
<dbReference type="InterPro" id="IPR006089">
    <property type="entry name" value="Acyl-CoA_DH_CS"/>
</dbReference>
<dbReference type="Pfam" id="PF18158">
    <property type="entry name" value="AidB_N"/>
    <property type="match status" value="1"/>
</dbReference>
<evidence type="ECO:0000256" key="1">
    <source>
        <dbReference type="ARBA" id="ARBA00001974"/>
    </source>
</evidence>
<keyword evidence="4 5" id="KW-0274">FAD</keyword>
<evidence type="ECO:0000256" key="2">
    <source>
        <dbReference type="ARBA" id="ARBA00009347"/>
    </source>
</evidence>
<dbReference type="InterPro" id="IPR041504">
    <property type="entry name" value="AidB_N"/>
</dbReference>
<dbReference type="Proteomes" id="UP000254134">
    <property type="component" value="Unassembled WGS sequence"/>
</dbReference>
<dbReference type="NCBIfam" id="NF008594">
    <property type="entry name" value="PRK11561.1"/>
    <property type="match status" value="1"/>
</dbReference>
<protein>
    <submittedName>
        <fullName evidence="9">Acyl-CoA dehydrogenase</fullName>
    </submittedName>
</protein>
<keyword evidence="10" id="KW-1185">Reference proteome</keyword>
<dbReference type="InterPro" id="IPR052904">
    <property type="entry name" value="Acyl-CoA_dehydrogenase-like"/>
</dbReference>
<dbReference type="EMBL" id="QQZY01000004">
    <property type="protein sequence ID" value="RDI74231.1"/>
    <property type="molecule type" value="Genomic_DNA"/>
</dbReference>
<dbReference type="Gene3D" id="2.40.110.20">
    <property type="match status" value="1"/>
</dbReference>
<keyword evidence="3 5" id="KW-0285">Flavoprotein</keyword>
<dbReference type="InterPro" id="IPR009100">
    <property type="entry name" value="AcylCoA_DH/oxidase_NM_dom_sf"/>
</dbReference>
<evidence type="ECO:0000259" key="8">
    <source>
        <dbReference type="Pfam" id="PF18158"/>
    </source>
</evidence>
<evidence type="ECO:0000313" key="9">
    <source>
        <dbReference type="EMBL" id="RDI74231.1"/>
    </source>
</evidence>
<dbReference type="PANTHER" id="PTHR42707">
    <property type="entry name" value="ACYL-COA DEHYDROGENASE"/>
    <property type="match status" value="1"/>
</dbReference>
<dbReference type="PANTHER" id="PTHR42707:SF3">
    <property type="entry name" value="ACYL-COA DEHYDROGENASE AIDB-RELATED"/>
    <property type="match status" value="1"/>
</dbReference>
<proteinExistence type="inferred from homology"/>
<dbReference type="PROSITE" id="PS00072">
    <property type="entry name" value="ACYL_COA_DH_1"/>
    <property type="match status" value="1"/>
</dbReference>
<reference evidence="9 10" key="1">
    <citation type="submission" date="2018-07" db="EMBL/GenBank/DDBJ databases">
        <title>High-quality-draft genome sequence of Gaiella occulta.</title>
        <authorList>
            <person name="Severino R."/>
            <person name="Froufe H.J.C."/>
            <person name="Rainey F.A."/>
            <person name="Barroso C."/>
            <person name="Albuquerque L."/>
            <person name="Lobo-Da-Cunha A."/>
            <person name="Da Costa M.S."/>
            <person name="Egas C."/>
        </authorList>
    </citation>
    <scope>NUCLEOTIDE SEQUENCE [LARGE SCALE GENOMIC DNA]</scope>
    <source>
        <strain evidence="9 10">F2-233</strain>
    </source>
</reference>
<dbReference type="RefSeq" id="WP_220150540.1">
    <property type="nucleotide sequence ID" value="NZ_QQZY01000004.1"/>
</dbReference>
<dbReference type="SUPFAM" id="SSF47203">
    <property type="entry name" value="Acyl-CoA dehydrogenase C-terminal domain-like"/>
    <property type="match status" value="1"/>
</dbReference>
<reference evidence="10" key="2">
    <citation type="journal article" date="2019" name="MicrobiologyOpen">
        <title>High-quality draft genome sequence of Gaiella occulta isolated from a 150 meter deep mineral water borehole and comparison with the genome sequences of other deep-branching lineages of the phylum Actinobacteria.</title>
        <authorList>
            <person name="Severino R."/>
            <person name="Froufe H.J.C."/>
            <person name="Barroso C."/>
            <person name="Albuquerque L."/>
            <person name="Lobo-da-Cunha A."/>
            <person name="da Costa M.S."/>
            <person name="Egas C."/>
        </authorList>
    </citation>
    <scope>NUCLEOTIDE SEQUENCE [LARGE SCALE GENOMIC DNA]</scope>
    <source>
        <strain evidence="10">F2-233</strain>
    </source>
</reference>
<evidence type="ECO:0000256" key="3">
    <source>
        <dbReference type="ARBA" id="ARBA00022630"/>
    </source>
</evidence>
<dbReference type="Gene3D" id="6.10.250.600">
    <property type="match status" value="1"/>
</dbReference>
<dbReference type="Gene3D" id="1.20.140.10">
    <property type="entry name" value="Butyryl-CoA Dehydrogenase, subunit A, domain 3"/>
    <property type="match status" value="1"/>
</dbReference>
<feature type="domain" description="Acyl-CoA dehydrogenase/oxidase C-terminal" evidence="6">
    <location>
        <begin position="284"/>
        <end position="433"/>
    </location>
</feature>
<dbReference type="GO" id="GO:0003995">
    <property type="term" value="F:acyl-CoA dehydrogenase activity"/>
    <property type="evidence" value="ECO:0007669"/>
    <property type="project" value="InterPro"/>
</dbReference>
<dbReference type="Pfam" id="PF02770">
    <property type="entry name" value="Acyl-CoA_dh_M"/>
    <property type="match status" value="1"/>
</dbReference>
<evidence type="ECO:0000259" key="6">
    <source>
        <dbReference type="Pfam" id="PF00441"/>
    </source>
</evidence>
<accession>A0A7M2YVR9</accession>
<dbReference type="Pfam" id="PF00441">
    <property type="entry name" value="Acyl-CoA_dh_1"/>
    <property type="match status" value="1"/>
</dbReference>
<dbReference type="InterPro" id="IPR009075">
    <property type="entry name" value="AcylCo_DH/oxidase_C"/>
</dbReference>
<evidence type="ECO:0000313" key="10">
    <source>
        <dbReference type="Proteomes" id="UP000254134"/>
    </source>
</evidence>
<feature type="domain" description="Adaptive response protein AidB N-terminal" evidence="8">
    <location>
        <begin position="10"/>
        <end position="164"/>
    </location>
</feature>
<dbReference type="AlphaFoldDB" id="A0A7M2YVR9"/>
<name>A0A7M2YVR9_9ACTN</name>
<comment type="caution">
    <text evidence="9">The sequence shown here is derived from an EMBL/GenBank/DDBJ whole genome shotgun (WGS) entry which is preliminary data.</text>
</comment>
<feature type="domain" description="Acyl-CoA oxidase/dehydrogenase middle" evidence="7">
    <location>
        <begin position="178"/>
        <end position="273"/>
    </location>
</feature>
<sequence length="541" mass="58335">MAVDVGSVRNQPPPLEGYDLFTENRPLVEALRREGGAAWEESAAALGVELGGEPLEWGRLANVNAPLLRSHDRYGERLDEVEFHPAWHALMALGVRHGLHALSWREPRPGAHVARAAMFVTYSQVEQGSGCPISMTHAAVPALRAEPALAAAWEPRLASLVYEPRLLPAAEKEGALCGMAMTEKQGGSDVRANESAAEPLDGDDGAFLLTGHKWFCSAPMCDAFLVLAYAPGGLSCFLLPRLLPDGTRNDFRIQRLKDKLGNRSNASAEIEFEGAWARLVGAEGAGVRTIIEMVNHTRLDCVLGSAAIMRRAVAEATHHAAHRVAFGRLLAEQPLMANVLADLCIESEAATATALRVARAYDEGDAAFRRLATAVAKYWICKRAPEHVAEALECVGGNGYVEESVLPRLYREAPVNSIWEGAGNIQCLDVLRAARKQPDSLDAFLAEVALAQGADARLDAALAELRGALSNQDGIEHRARRIVERLATCLQGSLLVRHAPHEVADAFCATRLGGEGGLSYGTLPRGVDCAAIVERHRPRVR</sequence>
<comment type="cofactor">
    <cofactor evidence="1 5">
        <name>FAD</name>
        <dbReference type="ChEBI" id="CHEBI:57692"/>
    </cofactor>
</comment>